<proteinExistence type="predicted"/>
<feature type="region of interest" description="Disordered" evidence="1">
    <location>
        <begin position="1"/>
        <end position="31"/>
    </location>
</feature>
<sequence>MGSEKGTENETSEPNMRSKQSSPYDPEAKGNLSAKANEFVSLLEADKQKIEELEYRIKALQAKSSEGLRNDVNSQVSLVKRLEENVTSGYSRVEDEKAKLDSEFESLRDRRLEQKKDSTSLIPWWLFVYLRQKLKGGKTAKLNFETKLSILGFMVIYLILSLLRVKSKKLKL</sequence>
<feature type="compositionally biased region" description="Polar residues" evidence="1">
    <location>
        <begin position="12"/>
        <end position="23"/>
    </location>
</feature>
<keyword evidence="2" id="KW-0472">Membrane</keyword>
<feature type="transmembrane region" description="Helical" evidence="2">
    <location>
        <begin position="148"/>
        <end position="165"/>
    </location>
</feature>
<dbReference type="EMBL" id="HBIN01004221">
    <property type="protein sequence ID" value="CAE0432639.1"/>
    <property type="molecule type" value="Transcribed_RNA"/>
</dbReference>
<protein>
    <submittedName>
        <fullName evidence="3">Uncharacterized protein</fullName>
    </submittedName>
</protein>
<keyword evidence="2" id="KW-0812">Transmembrane</keyword>
<keyword evidence="2" id="KW-1133">Transmembrane helix</keyword>
<organism evidence="3">
    <name type="scientific">Aplanochytrium stocchinoi</name>
    <dbReference type="NCBI Taxonomy" id="215587"/>
    <lineage>
        <taxon>Eukaryota</taxon>
        <taxon>Sar</taxon>
        <taxon>Stramenopiles</taxon>
        <taxon>Bigyra</taxon>
        <taxon>Labyrinthulomycetes</taxon>
        <taxon>Thraustochytrida</taxon>
        <taxon>Thraustochytriidae</taxon>
        <taxon>Aplanochytrium</taxon>
    </lineage>
</organism>
<name>A0A7S3LKE5_9STRA</name>
<gene>
    <name evidence="3" type="ORF">ASTO00021_LOCUS2957</name>
</gene>
<accession>A0A7S3LKE5</accession>
<reference evidence="3" key="1">
    <citation type="submission" date="2021-01" db="EMBL/GenBank/DDBJ databases">
        <authorList>
            <person name="Corre E."/>
            <person name="Pelletier E."/>
            <person name="Niang G."/>
            <person name="Scheremetjew M."/>
            <person name="Finn R."/>
            <person name="Kale V."/>
            <person name="Holt S."/>
            <person name="Cochrane G."/>
            <person name="Meng A."/>
            <person name="Brown T."/>
            <person name="Cohen L."/>
        </authorList>
    </citation>
    <scope>NUCLEOTIDE SEQUENCE</scope>
    <source>
        <strain evidence="3">GSBS06</strain>
    </source>
</reference>
<dbReference type="AlphaFoldDB" id="A0A7S3LKE5"/>
<evidence type="ECO:0000313" key="3">
    <source>
        <dbReference type="EMBL" id="CAE0432639.1"/>
    </source>
</evidence>
<evidence type="ECO:0000256" key="2">
    <source>
        <dbReference type="SAM" id="Phobius"/>
    </source>
</evidence>
<evidence type="ECO:0000256" key="1">
    <source>
        <dbReference type="SAM" id="MobiDB-lite"/>
    </source>
</evidence>